<dbReference type="SUPFAM" id="SSF51445">
    <property type="entry name" value="(Trans)glycosidases"/>
    <property type="match status" value="1"/>
</dbReference>
<evidence type="ECO:0000313" key="4">
    <source>
        <dbReference type="Proteomes" id="UP000007881"/>
    </source>
</evidence>
<evidence type="ECO:0000313" key="3">
    <source>
        <dbReference type="EMBL" id="BAM03746.1"/>
    </source>
</evidence>
<dbReference type="Proteomes" id="UP000007881">
    <property type="component" value="Chromosome"/>
</dbReference>
<organism evidence="3 4">
    <name type="scientific">Phycisphaera mikurensis (strain NBRC 102666 / KCTC 22515 / FYK2301M01)</name>
    <dbReference type="NCBI Taxonomy" id="1142394"/>
    <lineage>
        <taxon>Bacteria</taxon>
        <taxon>Pseudomonadati</taxon>
        <taxon>Planctomycetota</taxon>
        <taxon>Phycisphaerae</taxon>
        <taxon>Phycisphaerales</taxon>
        <taxon>Phycisphaeraceae</taxon>
        <taxon>Phycisphaera</taxon>
    </lineage>
</organism>
<dbReference type="Pfam" id="PF13204">
    <property type="entry name" value="Apiosidase"/>
    <property type="match status" value="1"/>
</dbReference>
<dbReference type="OrthoDB" id="59486at2"/>
<evidence type="ECO:0000256" key="1">
    <source>
        <dbReference type="SAM" id="MobiDB-lite"/>
    </source>
</evidence>
<dbReference type="KEGG" id="phm:PSMK_15870"/>
<feature type="compositionally biased region" description="Basic and acidic residues" evidence="1">
    <location>
        <begin position="418"/>
        <end position="428"/>
    </location>
</feature>
<name>I0IEQ8_PHYMF</name>
<dbReference type="PANTHER" id="PTHR37836">
    <property type="entry name" value="LMO1036 PROTEIN"/>
    <property type="match status" value="1"/>
</dbReference>
<keyword evidence="4" id="KW-1185">Reference proteome</keyword>
<dbReference type="Gene3D" id="3.20.20.80">
    <property type="entry name" value="Glycosidases"/>
    <property type="match status" value="1"/>
</dbReference>
<reference evidence="3 4" key="1">
    <citation type="submission" date="2012-02" db="EMBL/GenBank/DDBJ databases">
        <title>Complete genome sequence of Phycisphaera mikurensis NBRC 102666.</title>
        <authorList>
            <person name="Ankai A."/>
            <person name="Hosoyama A."/>
            <person name="Terui Y."/>
            <person name="Sekine M."/>
            <person name="Fukai R."/>
            <person name="Kato Y."/>
            <person name="Nakamura S."/>
            <person name="Yamada-Narita S."/>
            <person name="Kawakoshi A."/>
            <person name="Fukunaga Y."/>
            <person name="Yamazaki S."/>
            <person name="Fujita N."/>
        </authorList>
    </citation>
    <scope>NUCLEOTIDE SEQUENCE [LARGE SCALE GENOMIC DNA]</scope>
    <source>
        <strain evidence="4">NBRC 102666 / KCTC 22515 / FYK2301M01</strain>
    </source>
</reference>
<dbReference type="PANTHER" id="PTHR37836:SF3">
    <property type="entry name" value="ENDOGLUCANASE"/>
    <property type="match status" value="1"/>
</dbReference>
<dbReference type="EMBL" id="AP012338">
    <property type="protein sequence ID" value="BAM03746.1"/>
    <property type="molecule type" value="Genomic_DNA"/>
</dbReference>
<accession>I0IEQ8</accession>
<dbReference type="RefSeq" id="WP_014436964.1">
    <property type="nucleotide sequence ID" value="NC_017080.1"/>
</dbReference>
<feature type="compositionally biased region" description="Basic and acidic residues" evidence="1">
    <location>
        <begin position="396"/>
        <end position="407"/>
    </location>
</feature>
<dbReference type="eggNOG" id="COG2730">
    <property type="taxonomic scope" value="Bacteria"/>
</dbReference>
<feature type="region of interest" description="Disordered" evidence="1">
    <location>
        <begin position="394"/>
        <end position="428"/>
    </location>
</feature>
<dbReference type="AlphaFoldDB" id="I0IEQ8"/>
<dbReference type="HOGENOM" id="CLU_023504_0_0_0"/>
<protein>
    <recommendedName>
        <fullName evidence="2">Apiosidase-like catalytic domain-containing protein</fullName>
    </recommendedName>
</protein>
<dbReference type="InterPro" id="IPR025277">
    <property type="entry name" value="Apiosidase-like_cat_dom"/>
</dbReference>
<dbReference type="STRING" id="1142394.PSMK_15870"/>
<feature type="domain" description="Apiosidase-like catalytic" evidence="2">
    <location>
        <begin position="16"/>
        <end position="342"/>
    </location>
</feature>
<gene>
    <name evidence="3" type="ordered locus">PSMK_15870</name>
</gene>
<sequence>MGEDRTSASPAAVGPAGRFLVDAAGRRVFLLADTAWELFHRWTREQTARYLAARSRQGFNAVMAVLLAELDGLATPTPEGLRPLIGNDPARPAAAYFDEAEARVAEMNRLGLTAVLLPAWGDKVTLGWGVGPVVFDAGNAAAYGDFLARRFAGRGVIWMLGGDRHADAPADRRVWEAMAAAIRGAGDRRLITWHPPGGRSSSAWFPDAAWLDFHSLQTGHTGRQAPIEAAVAADRALRPAKPVWNAEPCYEAHPVMRMHRGGWKPAGGFFDEHDVRDAAWRSAFSGACGHAYGCHSVWQAYEPEGPRATEPVNFPGDAWHRQLALPGAEQMRHLAAFMAEHEDWEPLDPGHAGDLPALRSASGKEVAVYAMKALPIAYRRRQLEGLAARVGVSPRRWLDPRTGRETPAEPGRSADGPDPSRDAVLRLA</sequence>
<proteinExistence type="predicted"/>
<dbReference type="InterPro" id="IPR017853">
    <property type="entry name" value="GH"/>
</dbReference>
<evidence type="ECO:0000259" key="2">
    <source>
        <dbReference type="Pfam" id="PF13204"/>
    </source>
</evidence>